<organism evidence="2 3">
    <name type="scientific">Thauera linaloolentis (strain DSM 12138 / JCM 21573 / CCUG 41526 / CIP 105981 / IAM 15112 / NBRC 102519 / 47Lol)</name>
    <dbReference type="NCBI Taxonomy" id="1123367"/>
    <lineage>
        <taxon>Bacteria</taxon>
        <taxon>Pseudomonadati</taxon>
        <taxon>Pseudomonadota</taxon>
        <taxon>Betaproteobacteria</taxon>
        <taxon>Rhodocyclales</taxon>
        <taxon>Zoogloeaceae</taxon>
        <taxon>Thauera</taxon>
    </lineage>
</organism>
<dbReference type="Gene3D" id="2.50.20.10">
    <property type="entry name" value="Lipoprotein localisation LolA/LolB/LppX"/>
    <property type="match status" value="1"/>
</dbReference>
<dbReference type="OrthoDB" id="6751304at2"/>
<keyword evidence="3" id="KW-1185">Reference proteome</keyword>
<evidence type="ECO:0000256" key="1">
    <source>
        <dbReference type="SAM" id="SignalP"/>
    </source>
</evidence>
<proteinExistence type="predicted"/>
<evidence type="ECO:0008006" key="4">
    <source>
        <dbReference type="Google" id="ProtNLM"/>
    </source>
</evidence>
<reference evidence="2 3" key="1">
    <citation type="submission" date="2012-09" db="EMBL/GenBank/DDBJ databases">
        <title>Draft Genome Sequences of 6 Strains from Genus Thauera.</title>
        <authorList>
            <person name="Liu B."/>
            <person name="Shapleigh J.P."/>
            <person name="Frostegard A.H."/>
        </authorList>
    </citation>
    <scope>NUCLEOTIDE SEQUENCE [LARGE SCALE GENOMIC DNA]</scope>
    <source>
        <strain evidence="3">47Lol / DSM 12138</strain>
    </source>
</reference>
<sequence>MAFPKTFIALGVAAALAGPVQAEVTPEEAAQLGTTLTWIGAEQAGNAEGTIPAYTGGLTTPPAGYDPKQPGQRPDPFAGEKPLFSVDAGNMAQYEDKLTEGTKALMKKFPSFRIDVYPTHRTAAVPQYVRDNTARNAVDCKTTHGGEGVDGCFGGIPFPIPKDGYQAMWNHLLRFGGFSYYVTQRSYYVDSAGSKVMTGQNEIYQEYPYYDPNKTSADKYWMLAYTATAPARLVGEQTLMIDPLNWAKDNRRAWQYLPGQRRVKLAPEIAYDTPNSQSAGANTYDDTALFSGKMDRFDFKLVGKKEVFIPYNLYKFSDPKQCPDEVLVTPNHLNPDCVRWELHRVWVIEATLKSGKRHVYSKRVFYWDEDSYSAGASDQYDASGKLYRIGFAYMTPRYEVPAPTADVYGHYDLANGIYVINSIGTETGGYYDVPANPSRWWTPEAMAGRGVR</sequence>
<dbReference type="AlphaFoldDB" id="N6XZU0"/>
<comment type="caution">
    <text evidence="2">The sequence shown here is derived from an EMBL/GenBank/DDBJ whole genome shotgun (WGS) entry which is preliminary data.</text>
</comment>
<accession>N6XZU0</accession>
<feature type="chain" id="PRO_5004127613" description="DUF1329 domain-containing protein" evidence="1">
    <location>
        <begin position="23"/>
        <end position="452"/>
    </location>
</feature>
<dbReference type="EMBL" id="AMXE01000039">
    <property type="protein sequence ID" value="ENO87366.1"/>
    <property type="molecule type" value="Genomic_DNA"/>
</dbReference>
<keyword evidence="1" id="KW-0732">Signal</keyword>
<evidence type="ECO:0000313" key="3">
    <source>
        <dbReference type="Proteomes" id="UP000013232"/>
    </source>
</evidence>
<dbReference type="eggNOG" id="ENOG502Z7HQ">
    <property type="taxonomic scope" value="Bacteria"/>
</dbReference>
<evidence type="ECO:0000313" key="2">
    <source>
        <dbReference type="EMBL" id="ENO87366.1"/>
    </source>
</evidence>
<dbReference type="STRING" id="1123367.GCA_000621305_00284"/>
<feature type="signal peptide" evidence="1">
    <location>
        <begin position="1"/>
        <end position="22"/>
    </location>
</feature>
<dbReference type="InterPro" id="IPR010752">
    <property type="entry name" value="DUF1329"/>
</dbReference>
<protein>
    <recommendedName>
        <fullName evidence="4">DUF1329 domain-containing protein</fullName>
    </recommendedName>
</protein>
<dbReference type="RefSeq" id="WP_004338619.1">
    <property type="nucleotide sequence ID" value="NZ_AMXE01000039.1"/>
</dbReference>
<dbReference type="CDD" id="cd16329">
    <property type="entry name" value="LolA_like"/>
    <property type="match status" value="1"/>
</dbReference>
<dbReference type="Pfam" id="PF07044">
    <property type="entry name" value="DUF1329"/>
    <property type="match status" value="1"/>
</dbReference>
<name>N6XZU0_THAL4</name>
<gene>
    <name evidence="2" type="ORF">C666_11255</name>
</gene>
<dbReference type="Proteomes" id="UP000013232">
    <property type="component" value="Unassembled WGS sequence"/>
</dbReference>